<name>A0A267HBA4_9PLAT</name>
<keyword evidence="2" id="KW-0472">Membrane</keyword>
<dbReference type="EMBL" id="NIVC01000001">
    <property type="protein sequence ID" value="PAA94799.1"/>
    <property type="molecule type" value="Genomic_DNA"/>
</dbReference>
<dbReference type="SUPFAM" id="SSF48726">
    <property type="entry name" value="Immunoglobulin"/>
    <property type="match status" value="1"/>
</dbReference>
<dbReference type="AlphaFoldDB" id="A0A267HBA4"/>
<accession>A0A267HBA4</accession>
<evidence type="ECO:0000313" key="4">
    <source>
        <dbReference type="EMBL" id="PAA94799.1"/>
    </source>
</evidence>
<proteinExistence type="predicted"/>
<feature type="region of interest" description="Disordered" evidence="1">
    <location>
        <begin position="757"/>
        <end position="781"/>
    </location>
</feature>
<protein>
    <recommendedName>
        <fullName evidence="6">Ig-like domain-containing protein</fullName>
    </recommendedName>
</protein>
<feature type="signal peptide" evidence="3">
    <location>
        <begin position="1"/>
        <end position="19"/>
    </location>
</feature>
<feature type="transmembrane region" description="Helical" evidence="2">
    <location>
        <begin position="699"/>
        <end position="724"/>
    </location>
</feature>
<organism evidence="4 5">
    <name type="scientific">Macrostomum lignano</name>
    <dbReference type="NCBI Taxonomy" id="282301"/>
    <lineage>
        <taxon>Eukaryota</taxon>
        <taxon>Metazoa</taxon>
        <taxon>Spiralia</taxon>
        <taxon>Lophotrochozoa</taxon>
        <taxon>Platyhelminthes</taxon>
        <taxon>Rhabditophora</taxon>
        <taxon>Macrostomorpha</taxon>
        <taxon>Macrostomida</taxon>
        <taxon>Macrostomidae</taxon>
        <taxon>Macrostomum</taxon>
    </lineage>
</organism>
<reference evidence="4 5" key="1">
    <citation type="submission" date="2017-06" db="EMBL/GenBank/DDBJ databases">
        <title>A platform for efficient transgenesis in Macrostomum lignano, a flatworm model organism for stem cell research.</title>
        <authorList>
            <person name="Berezikov E."/>
        </authorList>
    </citation>
    <scope>NUCLEOTIDE SEQUENCE [LARGE SCALE GENOMIC DNA]</scope>
    <source>
        <strain evidence="4">DV1</strain>
        <tissue evidence="4">Whole organism</tissue>
    </source>
</reference>
<sequence length="814" mass="88638">AIRLTIVILLIIFQCCIHAFINSSYSITLLPGKYLRVGANLTVQCVTVSAPAVTEAALRDQLRVRWSSKNRLIYYNCRAVNETAFEWTLTNVAINDSGIFQCVNISHDSHTESAHAELFVGEPPKLTGLDCEWPNRESENFRCLSRPNLRSVWEATNIVKTAGKVHLVLEFADNSTGFEYRRCRSDGAPAARVSVPSAPGCQCDSEGRCRWLRVAEAGGPLRLRARGCNRLGWCGGWVAVEGDRRQFERPGPVRSLRLFASNGSVVAEFSPPTQPDLASKRDYECRLRLRPWLDGARIGPVASETVENSTVRLSARARGHETYTAEVSCRPKYFRLPGNSGWSEPSEAKISTPVWPPCPPRLALLLERRNFVWLAAPPAECRHGPILSYRLRLRLGGAGSGGNSSAAALVADQPLHPAEPGGGWIRLDQADMRGQSTNLMASATTSAGEGRTTPVLLAEWLSECPDGWADGQLELQMLWLRNTENDSVRDATAALARWRLPAAVSVEPPLAIATCEPAANATPAAEPAPPLSTCRLLSLSLPSTNKSWTQLSWRQTTGAILAPAGSDGADSRCVCRQRAEPLPDDALPGRLVLPKVELLRLNDNDGDGGNGLVVEFDAAPRRCGLRGLFAVGFEVADAAGPLANCSRQRQPPTSARFRCPLPASLSHRPPLQLLARLYGNEYRVLQLNATIVQPTSNRIAAAVIVAAVVAVVLVLAAVAVVALWRYHRQRRQRWVPRAASDRYPSLMGLDQQLQHLRPNGEEEAEAATATTPLSAGTDNRHVDGTGNGDACQFEINEDYTYAQGSNGYSPRSEC</sequence>
<evidence type="ECO:0008006" key="6">
    <source>
        <dbReference type="Google" id="ProtNLM"/>
    </source>
</evidence>
<gene>
    <name evidence="4" type="ORF">BOX15_Mlig017067g1</name>
</gene>
<evidence type="ECO:0000256" key="2">
    <source>
        <dbReference type="SAM" id="Phobius"/>
    </source>
</evidence>
<evidence type="ECO:0000256" key="3">
    <source>
        <dbReference type="SAM" id="SignalP"/>
    </source>
</evidence>
<keyword evidence="5" id="KW-1185">Reference proteome</keyword>
<dbReference type="InterPro" id="IPR036179">
    <property type="entry name" value="Ig-like_dom_sf"/>
</dbReference>
<evidence type="ECO:0000256" key="1">
    <source>
        <dbReference type="SAM" id="MobiDB-lite"/>
    </source>
</evidence>
<evidence type="ECO:0000313" key="5">
    <source>
        <dbReference type="Proteomes" id="UP000215902"/>
    </source>
</evidence>
<keyword evidence="2" id="KW-1133">Transmembrane helix</keyword>
<keyword evidence="3" id="KW-0732">Signal</keyword>
<feature type="chain" id="PRO_5012605392" description="Ig-like domain-containing protein" evidence="3">
    <location>
        <begin position="20"/>
        <end position="814"/>
    </location>
</feature>
<dbReference type="Proteomes" id="UP000215902">
    <property type="component" value="Unassembled WGS sequence"/>
</dbReference>
<comment type="caution">
    <text evidence="4">The sequence shown here is derived from an EMBL/GenBank/DDBJ whole genome shotgun (WGS) entry which is preliminary data.</text>
</comment>
<keyword evidence="2" id="KW-0812">Transmembrane</keyword>
<feature type="non-terminal residue" evidence="4">
    <location>
        <position position="1"/>
    </location>
</feature>